<evidence type="ECO:0000256" key="1">
    <source>
        <dbReference type="SAM" id="Phobius"/>
    </source>
</evidence>
<reference evidence="2 3" key="1">
    <citation type="submission" date="2017-08" db="EMBL/GenBank/DDBJ databases">
        <title>Infants hospitalized years apart are colonized by the same room-sourced microbial strains.</title>
        <authorList>
            <person name="Brooks B."/>
            <person name="Olm M.R."/>
            <person name="Firek B.A."/>
            <person name="Baker R."/>
            <person name="Thomas B.C."/>
            <person name="Morowitz M.J."/>
            <person name="Banfield J.F."/>
        </authorList>
    </citation>
    <scope>NUCLEOTIDE SEQUENCE [LARGE SCALE GENOMIC DNA]</scope>
    <source>
        <strain evidence="2">S2_003_000_R2_4</strain>
    </source>
</reference>
<name>A0A2W5V401_9CAUL</name>
<feature type="transmembrane region" description="Helical" evidence="1">
    <location>
        <begin position="113"/>
        <end position="135"/>
    </location>
</feature>
<dbReference type="RefSeq" id="WP_304281664.1">
    <property type="nucleotide sequence ID" value="NZ_QFQZ01000087.1"/>
</dbReference>
<dbReference type="Pfam" id="PF14248">
    <property type="entry name" value="DUF4345"/>
    <property type="match status" value="1"/>
</dbReference>
<dbReference type="AlphaFoldDB" id="A0A2W5V401"/>
<sequence length="141" mass="14199">MSSYVLSLFLAVVACVIGGALGGMILARPQTMLGFAGLADEETPKSPLFAEGRAFGGMLIASHGIAALYLGYQPRLGAAMALALAVGWLGAAAARALSAAMDGAAGRFNAGSIVFNALIGITLSLPFFNVGPYVARGMGFA</sequence>
<accession>A0A2W5V401</accession>
<dbReference type="Proteomes" id="UP000249393">
    <property type="component" value="Unassembled WGS sequence"/>
</dbReference>
<feature type="transmembrane region" description="Helical" evidence="1">
    <location>
        <begin position="54"/>
        <end position="72"/>
    </location>
</feature>
<proteinExistence type="predicted"/>
<feature type="transmembrane region" description="Helical" evidence="1">
    <location>
        <begin position="79"/>
        <end position="101"/>
    </location>
</feature>
<keyword evidence="1" id="KW-0812">Transmembrane</keyword>
<keyword evidence="1" id="KW-0472">Membrane</keyword>
<evidence type="ECO:0000313" key="3">
    <source>
        <dbReference type="Proteomes" id="UP000249393"/>
    </source>
</evidence>
<evidence type="ECO:0000313" key="2">
    <source>
        <dbReference type="EMBL" id="PZR31426.1"/>
    </source>
</evidence>
<dbReference type="EMBL" id="QFQZ01000087">
    <property type="protein sequence ID" value="PZR31426.1"/>
    <property type="molecule type" value="Genomic_DNA"/>
</dbReference>
<comment type="caution">
    <text evidence="2">The sequence shown here is derived from an EMBL/GenBank/DDBJ whole genome shotgun (WGS) entry which is preliminary data.</text>
</comment>
<keyword evidence="1" id="KW-1133">Transmembrane helix</keyword>
<dbReference type="InterPro" id="IPR025597">
    <property type="entry name" value="DUF4345"/>
</dbReference>
<protein>
    <submittedName>
        <fullName evidence="2">DUF4345 domain-containing protein</fullName>
    </submittedName>
</protein>
<organism evidence="2 3">
    <name type="scientific">Caulobacter segnis</name>
    <dbReference type="NCBI Taxonomy" id="88688"/>
    <lineage>
        <taxon>Bacteria</taxon>
        <taxon>Pseudomonadati</taxon>
        <taxon>Pseudomonadota</taxon>
        <taxon>Alphaproteobacteria</taxon>
        <taxon>Caulobacterales</taxon>
        <taxon>Caulobacteraceae</taxon>
        <taxon>Caulobacter</taxon>
    </lineage>
</organism>
<gene>
    <name evidence="2" type="ORF">DI526_19730</name>
</gene>